<evidence type="ECO:0000313" key="2">
    <source>
        <dbReference type="Proteomes" id="UP000828444"/>
    </source>
</evidence>
<dbReference type="Proteomes" id="UP000828444">
    <property type="component" value="Segment"/>
</dbReference>
<reference evidence="1" key="1">
    <citation type="journal article" date="2021" name="Viruses">
        <title>Novel Viruses That Lyse Plant and Human Strains of Kosakonia cowanii.</title>
        <authorList>
            <person name="Petrzik K."/>
            <person name="Brazdova S."/>
            <person name="Krawczyk K."/>
        </authorList>
    </citation>
    <scope>NUCLEOTIDE SEQUENCE</scope>
</reference>
<proteinExistence type="predicted"/>
<evidence type="ECO:0000313" key="1">
    <source>
        <dbReference type="EMBL" id="QYN79883.1"/>
    </source>
</evidence>
<keyword evidence="2" id="KW-1185">Reference proteome</keyword>
<dbReference type="GeneID" id="77934832"/>
<protein>
    <submittedName>
        <fullName evidence="1">Uncharacterized protein</fullName>
    </submittedName>
</protein>
<organism evidence="1 2">
    <name type="scientific">Kosakonia phage Kc283</name>
    <dbReference type="NCBI Taxonomy" id="2863195"/>
    <lineage>
        <taxon>Viruses</taxon>
        <taxon>Duplodnaviria</taxon>
        <taxon>Heunggongvirae</taxon>
        <taxon>Uroviricota</taxon>
        <taxon>Caudoviricetes</taxon>
        <taxon>Schitoviridae</taxon>
        <taxon>Cbunavirus</taxon>
        <taxon>Cbunavirus Kc283</taxon>
    </lineage>
</organism>
<dbReference type="RefSeq" id="YP_010658870.1">
    <property type="nucleotide sequence ID" value="NC_070861.1"/>
</dbReference>
<dbReference type="EMBL" id="MZ348421">
    <property type="protein sequence ID" value="QYN79883.1"/>
    <property type="molecule type" value="Genomic_DNA"/>
</dbReference>
<accession>A0AAE8BFE9</accession>
<dbReference type="KEGG" id="vg:77934832"/>
<name>A0AAE8BFE9_9CAUD</name>
<sequence>MPYAYEVTDRRGKKYLVFANSVEHDNAVMFGYPLKPLYEEKPNV</sequence>